<dbReference type="InterPro" id="IPR051533">
    <property type="entry name" value="WaaL-like"/>
</dbReference>
<feature type="transmembrane region" description="Helical" evidence="5">
    <location>
        <begin position="7"/>
        <end position="27"/>
    </location>
</feature>
<accession>A0A7W6NYM0</accession>
<evidence type="ECO:0000256" key="1">
    <source>
        <dbReference type="ARBA" id="ARBA00004141"/>
    </source>
</evidence>
<name>A0A7W6NYM0_9SPHN</name>
<organism evidence="7 8">
    <name type="scientific">Sphingomonas kyeonggiensis</name>
    <dbReference type="NCBI Taxonomy" id="1268553"/>
    <lineage>
        <taxon>Bacteria</taxon>
        <taxon>Pseudomonadati</taxon>
        <taxon>Pseudomonadota</taxon>
        <taxon>Alphaproteobacteria</taxon>
        <taxon>Sphingomonadales</taxon>
        <taxon>Sphingomonadaceae</taxon>
        <taxon>Sphingomonas</taxon>
    </lineage>
</organism>
<feature type="transmembrane region" description="Helical" evidence="5">
    <location>
        <begin position="33"/>
        <end position="51"/>
    </location>
</feature>
<dbReference type="PANTHER" id="PTHR37422">
    <property type="entry name" value="TEICHURONIC ACID BIOSYNTHESIS PROTEIN TUAE"/>
    <property type="match status" value="1"/>
</dbReference>
<evidence type="ECO:0000259" key="6">
    <source>
        <dbReference type="Pfam" id="PF04932"/>
    </source>
</evidence>
<dbReference type="GO" id="GO:0016020">
    <property type="term" value="C:membrane"/>
    <property type="evidence" value="ECO:0007669"/>
    <property type="project" value="UniProtKB-SubCell"/>
</dbReference>
<evidence type="ECO:0000256" key="3">
    <source>
        <dbReference type="ARBA" id="ARBA00022989"/>
    </source>
</evidence>
<keyword evidence="8" id="KW-1185">Reference proteome</keyword>
<comment type="subcellular location">
    <subcellularLocation>
        <location evidence="1">Membrane</location>
        <topology evidence="1">Multi-pass membrane protein</topology>
    </subcellularLocation>
</comment>
<evidence type="ECO:0000256" key="4">
    <source>
        <dbReference type="ARBA" id="ARBA00023136"/>
    </source>
</evidence>
<dbReference type="EMBL" id="JACIEH010000003">
    <property type="protein sequence ID" value="MBB4099921.1"/>
    <property type="molecule type" value="Genomic_DNA"/>
</dbReference>
<feature type="transmembrane region" description="Helical" evidence="5">
    <location>
        <begin position="117"/>
        <end position="138"/>
    </location>
</feature>
<comment type="caution">
    <text evidence="7">The sequence shown here is derived from an EMBL/GenBank/DDBJ whole genome shotgun (WGS) entry which is preliminary data.</text>
</comment>
<feature type="transmembrane region" description="Helical" evidence="5">
    <location>
        <begin position="354"/>
        <end position="375"/>
    </location>
</feature>
<keyword evidence="4 5" id="KW-0472">Membrane</keyword>
<dbReference type="RefSeq" id="WP_183999271.1">
    <property type="nucleotide sequence ID" value="NZ_JACIEH010000003.1"/>
</dbReference>
<evidence type="ECO:0000256" key="2">
    <source>
        <dbReference type="ARBA" id="ARBA00022692"/>
    </source>
</evidence>
<feature type="transmembrane region" description="Helical" evidence="5">
    <location>
        <begin position="193"/>
        <end position="210"/>
    </location>
</feature>
<evidence type="ECO:0000313" key="8">
    <source>
        <dbReference type="Proteomes" id="UP000557392"/>
    </source>
</evidence>
<reference evidence="7 8" key="1">
    <citation type="submission" date="2020-08" db="EMBL/GenBank/DDBJ databases">
        <title>Genomic Encyclopedia of Type Strains, Phase IV (KMG-IV): sequencing the most valuable type-strain genomes for metagenomic binning, comparative biology and taxonomic classification.</title>
        <authorList>
            <person name="Goeker M."/>
        </authorList>
    </citation>
    <scope>NUCLEOTIDE SEQUENCE [LARGE SCALE GENOMIC DNA]</scope>
    <source>
        <strain evidence="7 8">DSM 101806</strain>
    </source>
</reference>
<evidence type="ECO:0000313" key="7">
    <source>
        <dbReference type="EMBL" id="MBB4099921.1"/>
    </source>
</evidence>
<dbReference type="Proteomes" id="UP000557392">
    <property type="component" value="Unassembled WGS sequence"/>
</dbReference>
<feature type="transmembrane region" description="Helical" evidence="5">
    <location>
        <begin position="145"/>
        <end position="166"/>
    </location>
</feature>
<dbReference type="InterPro" id="IPR007016">
    <property type="entry name" value="O-antigen_ligase-rel_domated"/>
</dbReference>
<dbReference type="PANTHER" id="PTHR37422:SF23">
    <property type="entry name" value="TEICHURONIC ACID BIOSYNTHESIS PROTEIN TUAE"/>
    <property type="match status" value="1"/>
</dbReference>
<dbReference type="AlphaFoldDB" id="A0A7W6NYM0"/>
<keyword evidence="2 5" id="KW-0812">Transmembrane</keyword>
<gene>
    <name evidence="7" type="ORF">GGR46_003493</name>
</gene>
<feature type="transmembrane region" description="Helical" evidence="5">
    <location>
        <begin position="217"/>
        <end position="234"/>
    </location>
</feature>
<feature type="transmembrane region" description="Helical" evidence="5">
    <location>
        <begin position="240"/>
        <end position="259"/>
    </location>
</feature>
<dbReference type="GO" id="GO:0016874">
    <property type="term" value="F:ligase activity"/>
    <property type="evidence" value="ECO:0007669"/>
    <property type="project" value="UniProtKB-KW"/>
</dbReference>
<sequence>MARISSLPWNVWIALSFWLVLLFFGGASRGDEPAQVAVRVAAVVLLAALWSARHEARPELKPLFWLLLSIATLIGMQLVPLPPGLWTALPGREPYAALAGALGVEQPWRPINLAPSLGWNALVALLPCFAVLMAIVSIGRKRLSLTLAAICIAAVVSALLGVAQLGEGETPLFRAYRIFTASQPSGIFANRNHQALLLALAIPCLAVWGVGREKTRAMVALGAALLLVVALLATGSRAGLLLLVPSLAASAYFSRSLFAKGRARRWAIIAVVALAAAVIGAMIAADRSASLQRLFTADAVADKRSANFAALVEMAKAFFPFGSGFGSFEPVFRRFEPFQTLTFTYFNQAHNDPLQVVIEGGLPGVLIVLAYLVFWTRHSLRAWFRPAPANSLAQLGSVVTALCMGASVVDYPLRTPLIACVFLVASAWLASGAAAGTGAGPARPSRSA</sequence>
<feature type="transmembrane region" description="Helical" evidence="5">
    <location>
        <begin position="266"/>
        <end position="285"/>
    </location>
</feature>
<protein>
    <submittedName>
        <fullName evidence="7">O-antigen ligase</fullName>
    </submittedName>
</protein>
<dbReference type="Pfam" id="PF04932">
    <property type="entry name" value="Wzy_C"/>
    <property type="match status" value="1"/>
</dbReference>
<feature type="transmembrane region" description="Helical" evidence="5">
    <location>
        <begin position="415"/>
        <end position="436"/>
    </location>
</feature>
<keyword evidence="3 5" id="KW-1133">Transmembrane helix</keyword>
<feature type="transmembrane region" description="Helical" evidence="5">
    <location>
        <begin position="63"/>
        <end position="81"/>
    </location>
</feature>
<feature type="domain" description="O-antigen ligase-related" evidence="6">
    <location>
        <begin position="223"/>
        <end position="368"/>
    </location>
</feature>
<keyword evidence="7" id="KW-0436">Ligase</keyword>
<evidence type="ECO:0000256" key="5">
    <source>
        <dbReference type="SAM" id="Phobius"/>
    </source>
</evidence>
<proteinExistence type="predicted"/>